<dbReference type="RefSeq" id="WP_407081719.1">
    <property type="nucleotide sequence ID" value="NZ_BSPR01000015.1"/>
</dbReference>
<evidence type="ECO:0000256" key="1">
    <source>
        <dbReference type="SAM" id="SignalP"/>
    </source>
</evidence>
<dbReference type="InterPro" id="IPR032710">
    <property type="entry name" value="NTF2-like_dom_sf"/>
</dbReference>
<evidence type="ECO:0000313" key="3">
    <source>
        <dbReference type="EMBL" id="ARN24046.1"/>
    </source>
</evidence>
<feature type="chain" id="PRO_5012664536" evidence="1">
    <location>
        <begin position="33"/>
        <end position="156"/>
    </location>
</feature>
<gene>
    <name evidence="3" type="ORF">A4W93_24910</name>
</gene>
<dbReference type="SUPFAM" id="SSF54427">
    <property type="entry name" value="NTF2-like"/>
    <property type="match status" value="1"/>
</dbReference>
<keyword evidence="1" id="KW-0732">Signal</keyword>
<dbReference type="KEGG" id="rgu:A4W93_24910"/>
<dbReference type="EMBL" id="CP015118">
    <property type="protein sequence ID" value="ARN24046.1"/>
    <property type="molecule type" value="Genomic_DNA"/>
</dbReference>
<evidence type="ECO:0000259" key="2">
    <source>
        <dbReference type="Pfam" id="PF14534"/>
    </source>
</evidence>
<dbReference type="STRING" id="946333.A4W93_24910"/>
<dbReference type="InterPro" id="IPR027843">
    <property type="entry name" value="DUF4440"/>
</dbReference>
<dbReference type="Gene3D" id="3.10.450.50">
    <property type="match status" value="1"/>
</dbReference>
<keyword evidence="4" id="KW-1185">Reference proteome</keyword>
<evidence type="ECO:0000313" key="4">
    <source>
        <dbReference type="Proteomes" id="UP000193427"/>
    </source>
</evidence>
<proteinExistence type="predicted"/>
<feature type="domain" description="DUF4440" evidence="2">
    <location>
        <begin position="40"/>
        <end position="146"/>
    </location>
</feature>
<accession>A0A1W6LIJ3</accession>
<name>A0A1W6LIJ3_9BURK</name>
<dbReference type="Pfam" id="PF14534">
    <property type="entry name" value="DUF4440"/>
    <property type="match status" value="1"/>
</dbReference>
<organism evidence="3 4">
    <name type="scientific">Piscinibacter gummiphilus</name>
    <dbReference type="NCBI Taxonomy" id="946333"/>
    <lineage>
        <taxon>Bacteria</taxon>
        <taxon>Pseudomonadati</taxon>
        <taxon>Pseudomonadota</taxon>
        <taxon>Betaproteobacteria</taxon>
        <taxon>Burkholderiales</taxon>
        <taxon>Sphaerotilaceae</taxon>
        <taxon>Piscinibacter</taxon>
    </lineage>
</organism>
<sequence length="156" mass="16157">MVNAVQAIRRGLVVAGLGVVMAGCATSGGAPAGDGKAEVTAAAERLRLAMIDPNASTLDGLVAEQLSYGHSGGRVDTKQSFIGDLMNGKSDFVTLDLTEQTVAMSGDDVALIRHALAAQTNDSGKPGTVSLKVLQVWQRQGGQWKLVARQAVRTPT</sequence>
<reference evidence="3 4" key="1">
    <citation type="submission" date="2016-04" db="EMBL/GenBank/DDBJ databases">
        <title>Complete genome sequence of natural rubber-degrading, novel Gram-negative bacterium, Rhizobacter gummiphilus strain NS21.</title>
        <authorList>
            <person name="Tabata M."/>
            <person name="Kasai D."/>
            <person name="Fukuda M."/>
        </authorList>
    </citation>
    <scope>NUCLEOTIDE SEQUENCE [LARGE SCALE GENOMIC DNA]</scope>
    <source>
        <strain evidence="3 4">NS21</strain>
    </source>
</reference>
<dbReference type="Proteomes" id="UP000193427">
    <property type="component" value="Chromosome"/>
</dbReference>
<feature type="signal peptide" evidence="1">
    <location>
        <begin position="1"/>
        <end position="32"/>
    </location>
</feature>
<dbReference type="AlphaFoldDB" id="A0A1W6LIJ3"/>
<protein>
    <submittedName>
        <fullName evidence="3">DUF4440 domain-containing protein</fullName>
    </submittedName>
</protein>